<evidence type="ECO:0000256" key="7">
    <source>
        <dbReference type="ARBA" id="ARBA00023049"/>
    </source>
</evidence>
<evidence type="ECO:0000256" key="1">
    <source>
        <dbReference type="ARBA" id="ARBA00001362"/>
    </source>
</evidence>
<gene>
    <name evidence="11" type="ORF">J2Z34_003098</name>
</gene>
<comment type="function">
    <text evidence="9">Catalyzes hydrolysis of the D-alanyl-D-alanine dipeptide.</text>
</comment>
<name>A0ABS4G7N0_9CLOT</name>
<keyword evidence="2 9" id="KW-0645">Protease</keyword>
<feature type="binding site" evidence="9">
    <location>
        <position position="166"/>
    </location>
    <ligand>
        <name>Zn(2+)</name>
        <dbReference type="ChEBI" id="CHEBI:29105"/>
        <note>catalytic</note>
    </ligand>
</feature>
<dbReference type="InterPro" id="IPR000755">
    <property type="entry name" value="A_A_dipeptidase"/>
</dbReference>
<feature type="site" description="Transition state stabilizer" evidence="9">
    <location>
        <position position="130"/>
    </location>
</feature>
<dbReference type="EMBL" id="JAGGKC010000033">
    <property type="protein sequence ID" value="MBP1920583.1"/>
    <property type="molecule type" value="Genomic_DNA"/>
</dbReference>
<dbReference type="CDD" id="cd14840">
    <property type="entry name" value="D-Ala-D-Ala_dipeptidase_Aad"/>
    <property type="match status" value="1"/>
</dbReference>
<feature type="binding site" evidence="9">
    <location>
        <position position="226"/>
    </location>
    <ligand>
        <name>Zn(2+)</name>
        <dbReference type="ChEBI" id="CHEBI:29105"/>
        <note>catalytic</note>
    </ligand>
</feature>
<keyword evidence="10" id="KW-0732">Signal</keyword>
<comment type="cofactor">
    <cofactor evidence="9">
        <name>Zn(2+)</name>
        <dbReference type="ChEBI" id="CHEBI:29105"/>
    </cofactor>
    <text evidence="9">Binds 1 zinc ion per subunit.</text>
</comment>
<keyword evidence="3 9" id="KW-0479">Metal-binding</keyword>
<dbReference type="Gene3D" id="3.30.1380.10">
    <property type="match status" value="1"/>
</dbReference>
<dbReference type="EC" id="3.4.13.22" evidence="9"/>
<feature type="chain" id="PRO_5046074293" description="D-alanyl-D-alanine dipeptidase" evidence="10">
    <location>
        <begin position="27"/>
        <end position="277"/>
    </location>
</feature>
<dbReference type="SUPFAM" id="SSF55166">
    <property type="entry name" value="Hedgehog/DD-peptidase"/>
    <property type="match status" value="1"/>
</dbReference>
<keyword evidence="6 9" id="KW-0224">Dipeptidase</keyword>
<comment type="catalytic activity">
    <reaction evidence="1 9">
        <text>D-alanyl-D-alanine + H2O = 2 D-alanine</text>
        <dbReference type="Rhea" id="RHEA:20661"/>
        <dbReference type="ChEBI" id="CHEBI:15377"/>
        <dbReference type="ChEBI" id="CHEBI:57416"/>
        <dbReference type="ChEBI" id="CHEBI:57822"/>
        <dbReference type="EC" id="3.4.13.22"/>
    </reaction>
</comment>
<evidence type="ECO:0000256" key="9">
    <source>
        <dbReference type="HAMAP-Rule" id="MF_01924"/>
    </source>
</evidence>
<keyword evidence="4 9" id="KW-0378">Hydrolase</keyword>
<reference evidence="11 12" key="1">
    <citation type="submission" date="2021-03" db="EMBL/GenBank/DDBJ databases">
        <title>Genomic Encyclopedia of Type Strains, Phase IV (KMG-IV): sequencing the most valuable type-strain genomes for metagenomic binning, comparative biology and taxonomic classification.</title>
        <authorList>
            <person name="Goeker M."/>
        </authorList>
    </citation>
    <scope>NUCLEOTIDE SEQUENCE [LARGE SCALE GENOMIC DNA]</scope>
    <source>
        <strain evidence="11 12">DSM 6139</strain>
    </source>
</reference>
<keyword evidence="5 9" id="KW-0862">Zinc</keyword>
<evidence type="ECO:0000256" key="3">
    <source>
        <dbReference type="ARBA" id="ARBA00022723"/>
    </source>
</evidence>
<evidence type="ECO:0000313" key="12">
    <source>
        <dbReference type="Proteomes" id="UP001519271"/>
    </source>
</evidence>
<evidence type="ECO:0000256" key="6">
    <source>
        <dbReference type="ARBA" id="ARBA00022997"/>
    </source>
</evidence>
<dbReference type="Proteomes" id="UP001519271">
    <property type="component" value="Unassembled WGS sequence"/>
</dbReference>
<dbReference type="Pfam" id="PF01427">
    <property type="entry name" value="Peptidase_M15"/>
    <property type="match status" value="1"/>
</dbReference>
<feature type="binding site" evidence="9">
    <location>
        <position position="159"/>
    </location>
    <ligand>
        <name>Zn(2+)</name>
        <dbReference type="ChEBI" id="CHEBI:29105"/>
        <note>catalytic</note>
    </ligand>
</feature>
<evidence type="ECO:0000313" key="11">
    <source>
        <dbReference type="EMBL" id="MBP1920583.1"/>
    </source>
</evidence>
<protein>
    <recommendedName>
        <fullName evidence="9">D-alanyl-D-alanine dipeptidase</fullName>
        <shortName evidence="9">D-Ala-D-Ala dipeptidase</shortName>
        <ecNumber evidence="9">3.4.13.22</ecNumber>
    </recommendedName>
</protein>
<comment type="similarity">
    <text evidence="9">Belongs to the peptidase M15D family.</text>
</comment>
<comment type="caution">
    <text evidence="11">The sequence shown here is derived from an EMBL/GenBank/DDBJ whole genome shotgun (WGS) entry which is preliminary data.</text>
</comment>
<keyword evidence="7 9" id="KW-0482">Metalloprotease</keyword>
<evidence type="ECO:0000256" key="2">
    <source>
        <dbReference type="ARBA" id="ARBA00022670"/>
    </source>
</evidence>
<feature type="signal peptide" evidence="10">
    <location>
        <begin position="1"/>
        <end position="26"/>
    </location>
</feature>
<dbReference type="PANTHER" id="PTHR43126:SF1">
    <property type="entry name" value="D-ALANYL-D-ALANINE DIPEPTIDASE"/>
    <property type="match status" value="1"/>
</dbReference>
<dbReference type="PANTHER" id="PTHR43126">
    <property type="entry name" value="D-ALANYL-D-ALANINE DIPEPTIDASE"/>
    <property type="match status" value="1"/>
</dbReference>
<organism evidence="11 12">
    <name type="scientific">Youngiibacter multivorans</name>
    <dbReference type="NCBI Taxonomy" id="937251"/>
    <lineage>
        <taxon>Bacteria</taxon>
        <taxon>Bacillati</taxon>
        <taxon>Bacillota</taxon>
        <taxon>Clostridia</taxon>
        <taxon>Eubacteriales</taxon>
        <taxon>Clostridiaceae</taxon>
        <taxon>Youngiibacter</taxon>
    </lineage>
</organism>
<feature type="active site" description="Proton donor/acceptor" evidence="9">
    <location>
        <position position="223"/>
    </location>
</feature>
<evidence type="ECO:0000256" key="4">
    <source>
        <dbReference type="ARBA" id="ARBA00022801"/>
    </source>
</evidence>
<accession>A0ABS4G7N0</accession>
<dbReference type="RefSeq" id="WP_209460751.1">
    <property type="nucleotide sequence ID" value="NZ_JAGGKC010000033.1"/>
</dbReference>
<evidence type="ECO:0000256" key="5">
    <source>
        <dbReference type="ARBA" id="ARBA00022833"/>
    </source>
</evidence>
<dbReference type="HAMAP" id="MF_01924">
    <property type="entry name" value="A_A_dipeptidase"/>
    <property type="match status" value="1"/>
</dbReference>
<sequence>MKSLRLIISLLTALSFTAGLSSAASASEKASFALGNNTEKVITSSGKPSFRLHPLHHPSPFYYEDLVELTSLDDSFIIDQRYATKDNFTGRIHYDTVLCLIHKDIAARLLKAQKLAKSKGLRIKVFDAYRPVSVQQSLYDSTPKELKMYVAKPSSSSLHPKGLAVDITLVDSNGRELDMPSEFDDFSIKAHIDYDGATDRQKSNRALLIDIMQRSGFRVNKTEWWHYYIPESADYPLLDVQFIHFLRARSGRLNYSYTDTSEHSPSEDISYRIPVVE</sequence>
<evidence type="ECO:0000256" key="10">
    <source>
        <dbReference type="SAM" id="SignalP"/>
    </source>
</evidence>
<dbReference type="InterPro" id="IPR009045">
    <property type="entry name" value="Zn_M74/Hedgehog-like"/>
</dbReference>
<keyword evidence="8" id="KW-0961">Cell wall biogenesis/degradation</keyword>
<proteinExistence type="inferred from homology"/>
<keyword evidence="12" id="KW-1185">Reference proteome</keyword>
<evidence type="ECO:0000256" key="8">
    <source>
        <dbReference type="ARBA" id="ARBA00023316"/>
    </source>
</evidence>